<evidence type="ECO:0000313" key="16">
    <source>
        <dbReference type="Proteomes" id="UP000300142"/>
    </source>
</evidence>
<dbReference type="SUPFAM" id="SSF56425">
    <property type="entry name" value="Succinate dehydrogenase/fumarate reductase flavoprotein, catalytic domain"/>
    <property type="match status" value="1"/>
</dbReference>
<dbReference type="EC" id="1.4.3.16" evidence="4 11"/>
<dbReference type="FunFam" id="3.90.700.10:FF:000002">
    <property type="entry name" value="L-aspartate oxidase"/>
    <property type="match status" value="1"/>
</dbReference>
<dbReference type="SUPFAM" id="SSF51905">
    <property type="entry name" value="FAD/NAD(P)-binding domain"/>
    <property type="match status" value="1"/>
</dbReference>
<comment type="caution">
    <text evidence="15">The sequence shown here is derived from an EMBL/GenBank/DDBJ whole genome shotgun (WGS) entry which is preliminary data.</text>
</comment>
<dbReference type="InterPro" id="IPR036188">
    <property type="entry name" value="FAD/NAD-bd_sf"/>
</dbReference>
<dbReference type="Proteomes" id="UP000300142">
    <property type="component" value="Unassembled WGS sequence"/>
</dbReference>
<dbReference type="GO" id="GO:0034628">
    <property type="term" value="P:'de novo' NAD+ biosynthetic process from L-aspartate"/>
    <property type="evidence" value="ECO:0007669"/>
    <property type="project" value="TreeGrafter"/>
</dbReference>
<dbReference type="SUPFAM" id="SSF46977">
    <property type="entry name" value="Succinate dehydrogenase/fumarate reductase flavoprotein C-terminal domain"/>
    <property type="match status" value="1"/>
</dbReference>
<comment type="catalytic activity">
    <reaction evidence="10">
        <text>L-aspartate + O2 = iminosuccinate + H2O2</text>
        <dbReference type="Rhea" id="RHEA:25876"/>
        <dbReference type="ChEBI" id="CHEBI:15379"/>
        <dbReference type="ChEBI" id="CHEBI:16240"/>
        <dbReference type="ChEBI" id="CHEBI:29991"/>
        <dbReference type="ChEBI" id="CHEBI:77875"/>
        <dbReference type="EC" id="1.4.3.16"/>
    </reaction>
    <physiologicalReaction direction="left-to-right" evidence="10">
        <dbReference type="Rhea" id="RHEA:25877"/>
    </physiologicalReaction>
</comment>
<dbReference type="PANTHER" id="PTHR42716">
    <property type="entry name" value="L-ASPARTATE OXIDASE"/>
    <property type="match status" value="1"/>
</dbReference>
<keyword evidence="8 12" id="KW-0274">FAD</keyword>
<keyword evidence="9 12" id="KW-0560">Oxidoreductase</keyword>
<keyword evidence="16" id="KW-1185">Reference proteome</keyword>
<evidence type="ECO:0000256" key="8">
    <source>
        <dbReference type="ARBA" id="ARBA00022827"/>
    </source>
</evidence>
<comment type="similarity">
    <text evidence="3 12">Belongs to the FAD-dependent oxidoreductase 2 family. NadB subfamily.</text>
</comment>
<organism evidence="15 16">
    <name type="scientific">Sphaerospermopsis reniformis</name>
    <dbReference type="NCBI Taxonomy" id="531300"/>
    <lineage>
        <taxon>Bacteria</taxon>
        <taxon>Bacillati</taxon>
        <taxon>Cyanobacteriota</taxon>
        <taxon>Cyanophyceae</taxon>
        <taxon>Nostocales</taxon>
        <taxon>Aphanizomenonaceae</taxon>
        <taxon>Sphaerospermopsis</taxon>
    </lineage>
</organism>
<evidence type="ECO:0000313" key="15">
    <source>
        <dbReference type="EMBL" id="GCL37555.1"/>
    </source>
</evidence>
<gene>
    <name evidence="15" type="ORF">SR1949_26660</name>
</gene>
<dbReference type="EMBL" id="BJCE01000083">
    <property type="protein sequence ID" value="GCL37555.1"/>
    <property type="molecule type" value="Genomic_DNA"/>
</dbReference>
<dbReference type="GO" id="GO:0005737">
    <property type="term" value="C:cytoplasm"/>
    <property type="evidence" value="ECO:0007669"/>
    <property type="project" value="UniProtKB-SubCell"/>
</dbReference>
<dbReference type="Pfam" id="PF02910">
    <property type="entry name" value="Succ_DH_flav_C"/>
    <property type="match status" value="1"/>
</dbReference>
<dbReference type="GO" id="GO:0033765">
    <property type="term" value="F:steroid dehydrogenase activity, acting on the CH-CH group of donors"/>
    <property type="evidence" value="ECO:0007669"/>
    <property type="project" value="UniProtKB-ARBA"/>
</dbReference>
<evidence type="ECO:0000256" key="2">
    <source>
        <dbReference type="ARBA" id="ARBA00004950"/>
    </source>
</evidence>
<evidence type="ECO:0000256" key="4">
    <source>
        <dbReference type="ARBA" id="ARBA00012173"/>
    </source>
</evidence>
<sequence>MIGKKFITHYPLPVTHYPLPITHYPPSLTLSQIDIPNQFDVLVVGAGAAGLYTALCLPESLKVGLITKETVTLSASDWAQGGIAAAVSPEDSPQLHIEDTLKAGAGLCDIKAVEFLAEKAPSCIQSLVNLGVAFDRHGNTLALTLEAAHSRHRVLHAADTTGREVTTTLTDQVLRRPNIQVIQQALALSLWIEPETGRCQGISLFYQGKVTWVKAGAVVLATGGGGQVFAQTTNPAVSTGDGVAIAWRAGAIIRDPEFVQFHPTALTKPGRFLISEAVRGEGAHLVDNEGRRFACDYDPAGELAPRDVVSRAIFSHLQRTADDLATANVWLDMRSIPAEKIRQRFPNIIKVCQHWGIDVFHQPIPVAPAAHYWMGGIVADLQNRTNIPGLYAVGETASTGVHGANRLASNSLLECIIFGAQMADLQMEVPPAEVKAKVKDLHPSPLFCNLSVSEWENQQAQLENIRKKLPRLVWQSAGICREQSSLENAIATIESWQQDFTSLPLSQFLQSLQPTATASFNLPNIDQQLRLWAETRNLLDVAYLILKSAAFRTESRGGHYRLDYPQPDPDWQVHTMIQNHHWWKSQFISPAYQKSE</sequence>
<dbReference type="InterPro" id="IPR015939">
    <property type="entry name" value="Fum_Rdtase/Succ_DH_flav-like_C"/>
</dbReference>
<evidence type="ECO:0000259" key="14">
    <source>
        <dbReference type="Pfam" id="PF02910"/>
    </source>
</evidence>
<proteinExistence type="inferred from homology"/>
<comment type="cofactor">
    <cofactor evidence="1 12">
        <name>FAD</name>
        <dbReference type="ChEBI" id="CHEBI:57692"/>
    </cofactor>
</comment>
<dbReference type="Gene3D" id="1.20.58.100">
    <property type="entry name" value="Fumarate reductase/succinate dehydrogenase flavoprotein-like, C-terminal domain"/>
    <property type="match status" value="1"/>
</dbReference>
<evidence type="ECO:0000256" key="6">
    <source>
        <dbReference type="ARBA" id="ARBA00022630"/>
    </source>
</evidence>
<comment type="subcellular location">
    <subcellularLocation>
        <location evidence="12">Cytoplasm</location>
    </subcellularLocation>
</comment>
<dbReference type="UniPathway" id="UPA00253">
    <property type="reaction ID" value="UER00326"/>
</dbReference>
<dbReference type="InterPro" id="IPR003953">
    <property type="entry name" value="FAD-dep_OxRdtase_2_FAD-bd"/>
</dbReference>
<dbReference type="InterPro" id="IPR027477">
    <property type="entry name" value="Succ_DH/fumarate_Rdtase_cat_sf"/>
</dbReference>
<evidence type="ECO:0000256" key="1">
    <source>
        <dbReference type="ARBA" id="ARBA00001974"/>
    </source>
</evidence>
<accession>A0A479ZY14</accession>
<feature type="domain" description="Fumarate reductase/succinate dehydrogenase flavoprotein-like C-terminal" evidence="14">
    <location>
        <begin position="466"/>
        <end position="578"/>
    </location>
</feature>
<dbReference type="NCBIfam" id="NF005636">
    <property type="entry name" value="PRK07395.1"/>
    <property type="match status" value="1"/>
</dbReference>
<dbReference type="Pfam" id="PF00890">
    <property type="entry name" value="FAD_binding_2"/>
    <property type="match status" value="1"/>
</dbReference>
<dbReference type="AlphaFoldDB" id="A0A479ZY14"/>
<evidence type="ECO:0000259" key="13">
    <source>
        <dbReference type="Pfam" id="PF00890"/>
    </source>
</evidence>
<protein>
    <recommendedName>
        <fullName evidence="5 11">L-aspartate oxidase</fullName>
        <ecNumber evidence="4 11">1.4.3.16</ecNumber>
    </recommendedName>
</protein>
<evidence type="ECO:0000256" key="7">
    <source>
        <dbReference type="ARBA" id="ARBA00022642"/>
    </source>
</evidence>
<dbReference type="NCBIfam" id="TIGR00551">
    <property type="entry name" value="nadB"/>
    <property type="match status" value="1"/>
</dbReference>
<reference evidence="16" key="1">
    <citation type="submission" date="2019-02" db="EMBL/GenBank/DDBJ databases">
        <title>Draft genome sequence of Sphaerospermopsis reniformis NIES-1949.</title>
        <authorList>
            <person name="Yamaguchi H."/>
            <person name="Suzuki S."/>
            <person name="Kawachi M."/>
        </authorList>
    </citation>
    <scope>NUCLEOTIDE SEQUENCE [LARGE SCALE GENOMIC DNA]</scope>
    <source>
        <strain evidence="16">NIES-1949</strain>
    </source>
</reference>
<evidence type="ECO:0000256" key="12">
    <source>
        <dbReference type="RuleBase" id="RU362049"/>
    </source>
</evidence>
<evidence type="ECO:0000256" key="9">
    <source>
        <dbReference type="ARBA" id="ARBA00023002"/>
    </source>
</evidence>
<dbReference type="InterPro" id="IPR005288">
    <property type="entry name" value="NadB"/>
</dbReference>
<keyword evidence="6 12" id="KW-0285">Flavoprotein</keyword>
<dbReference type="Gene3D" id="3.50.50.60">
    <property type="entry name" value="FAD/NAD(P)-binding domain"/>
    <property type="match status" value="1"/>
</dbReference>
<comment type="pathway">
    <text evidence="2 12">Cofactor biosynthesis; NAD(+) biosynthesis; iminoaspartate from L-aspartate (oxidase route): step 1/1.</text>
</comment>
<dbReference type="PRINTS" id="PR00368">
    <property type="entry name" value="FADPNR"/>
</dbReference>
<feature type="domain" description="FAD-dependent oxidoreductase 2 FAD-binding" evidence="13">
    <location>
        <begin position="40"/>
        <end position="412"/>
    </location>
</feature>
<evidence type="ECO:0000256" key="5">
    <source>
        <dbReference type="ARBA" id="ARBA00021901"/>
    </source>
</evidence>
<keyword evidence="7 12" id="KW-0662">Pyridine nucleotide biosynthesis</keyword>
<dbReference type="Gene3D" id="3.90.700.10">
    <property type="entry name" value="Succinate dehydrogenase/fumarate reductase flavoprotein, catalytic domain"/>
    <property type="match status" value="1"/>
</dbReference>
<dbReference type="PANTHER" id="PTHR42716:SF2">
    <property type="entry name" value="L-ASPARTATE OXIDASE, CHLOROPLASTIC"/>
    <property type="match status" value="1"/>
</dbReference>
<comment type="function">
    <text evidence="12">Catalyzes the oxidation of L-aspartate to iminoaspartate.</text>
</comment>
<dbReference type="GO" id="GO:0008734">
    <property type="term" value="F:L-aspartate oxidase activity"/>
    <property type="evidence" value="ECO:0007669"/>
    <property type="project" value="UniProtKB-UniRule"/>
</dbReference>
<evidence type="ECO:0000256" key="10">
    <source>
        <dbReference type="ARBA" id="ARBA00048305"/>
    </source>
</evidence>
<name>A0A479ZY14_9CYAN</name>
<evidence type="ECO:0000256" key="11">
    <source>
        <dbReference type="NCBIfam" id="TIGR00551"/>
    </source>
</evidence>
<evidence type="ECO:0000256" key="3">
    <source>
        <dbReference type="ARBA" id="ARBA00008562"/>
    </source>
</evidence>
<dbReference type="InterPro" id="IPR037099">
    <property type="entry name" value="Fum_R/Succ_DH_flav-like_C_sf"/>
</dbReference>